<protein>
    <submittedName>
        <fullName evidence="1">Uncharacterized protein</fullName>
    </submittedName>
</protein>
<dbReference type="AlphaFoldDB" id="E3NA85"/>
<sequence length="90" mass="10947">MDLAKRLCDEIEELNLEGEYQQAEIFRLKNEVSHCKHQWSVVAEHRRRAWQLTDEYFEENNKLKLENEALMEKLMKANKELRELKKKLSK</sequence>
<name>E3NA85_CAERE</name>
<organism evidence="2">
    <name type="scientific">Caenorhabditis remanei</name>
    <name type="common">Caenorhabditis vulgaris</name>
    <dbReference type="NCBI Taxonomy" id="31234"/>
    <lineage>
        <taxon>Eukaryota</taxon>
        <taxon>Metazoa</taxon>
        <taxon>Ecdysozoa</taxon>
        <taxon>Nematoda</taxon>
        <taxon>Chromadorea</taxon>
        <taxon>Rhabditida</taxon>
        <taxon>Rhabditina</taxon>
        <taxon>Rhabditomorpha</taxon>
        <taxon>Rhabditoidea</taxon>
        <taxon>Rhabditidae</taxon>
        <taxon>Peloderinae</taxon>
        <taxon>Caenorhabditis</taxon>
    </lineage>
</organism>
<dbReference type="HOGENOM" id="CLU_2442940_0_0_1"/>
<gene>
    <name evidence="1" type="ORF">CRE_25818</name>
</gene>
<accession>E3NA85</accession>
<proteinExistence type="predicted"/>
<dbReference type="EMBL" id="DS268573">
    <property type="protein sequence ID" value="EFO91029.1"/>
    <property type="molecule type" value="Genomic_DNA"/>
</dbReference>
<evidence type="ECO:0000313" key="2">
    <source>
        <dbReference type="Proteomes" id="UP000008281"/>
    </source>
</evidence>
<evidence type="ECO:0000313" key="1">
    <source>
        <dbReference type="EMBL" id="EFO91029.1"/>
    </source>
</evidence>
<dbReference type="Proteomes" id="UP000008281">
    <property type="component" value="Unassembled WGS sequence"/>
</dbReference>
<reference evidence="1" key="1">
    <citation type="submission" date="2007-07" db="EMBL/GenBank/DDBJ databases">
        <title>PCAP assembly of the Caenorhabditis remanei genome.</title>
        <authorList>
            <consortium name="The Caenorhabditis remanei Sequencing Consortium"/>
            <person name="Wilson R.K."/>
        </authorList>
    </citation>
    <scope>NUCLEOTIDE SEQUENCE [LARGE SCALE GENOMIC DNA]</scope>
    <source>
        <strain evidence="1">PB4641</strain>
    </source>
</reference>
<keyword evidence="2" id="KW-1185">Reference proteome</keyword>